<keyword evidence="1 4" id="KW-0812">Transmembrane</keyword>
<dbReference type="GO" id="GO:0005524">
    <property type="term" value="F:ATP binding"/>
    <property type="evidence" value="ECO:0007669"/>
    <property type="project" value="InterPro"/>
</dbReference>
<dbReference type="GO" id="GO:0140359">
    <property type="term" value="F:ABC-type transporter activity"/>
    <property type="evidence" value="ECO:0007669"/>
    <property type="project" value="InterPro"/>
</dbReference>
<dbReference type="Proteomes" id="UP000290288">
    <property type="component" value="Unassembled WGS sequence"/>
</dbReference>
<evidence type="ECO:0000256" key="2">
    <source>
        <dbReference type="ARBA" id="ARBA00022989"/>
    </source>
</evidence>
<keyword evidence="7" id="KW-1185">Reference proteome</keyword>
<gene>
    <name evidence="6" type="ORF">EST38_g10628</name>
</gene>
<reference evidence="6 7" key="1">
    <citation type="submission" date="2019-01" db="EMBL/GenBank/DDBJ databases">
        <title>Draft genome sequence of Psathyrella aberdarensis IHI B618.</title>
        <authorList>
            <person name="Buettner E."/>
            <person name="Kellner H."/>
        </authorList>
    </citation>
    <scope>NUCLEOTIDE SEQUENCE [LARGE SCALE GENOMIC DNA]</scope>
    <source>
        <strain evidence="6 7">IHI B618</strain>
    </source>
</reference>
<feature type="transmembrane region" description="Helical" evidence="4">
    <location>
        <begin position="163"/>
        <end position="191"/>
    </location>
</feature>
<sequence length="211" mass="23243">MRGRFAAFTNKPLDGAEGWVLGVKIGALFLTALVVPKCIPSAHRPADPKQPHPEQTASVLAFNIVHYFAGAIAMTDHTLGQFAAAGAINRILAFARVSLVFPSPNHLLFRASSSHPWVEGVQIEKRKKTLTEAIGVLRTIKLFGWEKKIQEKVNKRREEELKVLSLFIMLVTQLIPVITMLATYTVAVLIMKTELTASKTSMIVLGKFVPS</sequence>
<evidence type="ECO:0000256" key="3">
    <source>
        <dbReference type="ARBA" id="ARBA00023136"/>
    </source>
</evidence>
<dbReference type="GO" id="GO:0016020">
    <property type="term" value="C:membrane"/>
    <property type="evidence" value="ECO:0007669"/>
    <property type="project" value="InterPro"/>
</dbReference>
<dbReference type="Pfam" id="PF00664">
    <property type="entry name" value="ABC_membrane"/>
    <property type="match status" value="1"/>
</dbReference>
<evidence type="ECO:0000313" key="6">
    <source>
        <dbReference type="EMBL" id="RXW15225.1"/>
    </source>
</evidence>
<organism evidence="6 7">
    <name type="scientific">Candolleomyces aberdarensis</name>
    <dbReference type="NCBI Taxonomy" id="2316362"/>
    <lineage>
        <taxon>Eukaryota</taxon>
        <taxon>Fungi</taxon>
        <taxon>Dikarya</taxon>
        <taxon>Basidiomycota</taxon>
        <taxon>Agaricomycotina</taxon>
        <taxon>Agaricomycetes</taxon>
        <taxon>Agaricomycetidae</taxon>
        <taxon>Agaricales</taxon>
        <taxon>Agaricineae</taxon>
        <taxon>Psathyrellaceae</taxon>
        <taxon>Candolleomyces</taxon>
    </lineage>
</organism>
<keyword evidence="2 4" id="KW-1133">Transmembrane helix</keyword>
<accession>A0A4Q2DA72</accession>
<dbReference type="OrthoDB" id="3066059at2759"/>
<evidence type="ECO:0000313" key="7">
    <source>
        <dbReference type="Proteomes" id="UP000290288"/>
    </source>
</evidence>
<evidence type="ECO:0000256" key="4">
    <source>
        <dbReference type="SAM" id="Phobius"/>
    </source>
</evidence>
<dbReference type="InterPro" id="IPR036640">
    <property type="entry name" value="ABC1_TM_sf"/>
</dbReference>
<protein>
    <recommendedName>
        <fullName evidence="5">ABC transmembrane type-1 domain-containing protein</fullName>
    </recommendedName>
</protein>
<keyword evidence="3 4" id="KW-0472">Membrane</keyword>
<evidence type="ECO:0000259" key="5">
    <source>
        <dbReference type="Pfam" id="PF00664"/>
    </source>
</evidence>
<dbReference type="InterPro" id="IPR011527">
    <property type="entry name" value="ABC1_TM_dom"/>
</dbReference>
<dbReference type="STRING" id="2316362.A0A4Q2DA72"/>
<dbReference type="Gene3D" id="1.20.1560.10">
    <property type="entry name" value="ABC transporter type 1, transmembrane domain"/>
    <property type="match status" value="1"/>
</dbReference>
<name>A0A4Q2DA72_9AGAR</name>
<dbReference type="EMBL" id="SDEE01000579">
    <property type="protein sequence ID" value="RXW15225.1"/>
    <property type="molecule type" value="Genomic_DNA"/>
</dbReference>
<proteinExistence type="predicted"/>
<feature type="domain" description="ABC transmembrane type-1" evidence="5">
    <location>
        <begin position="123"/>
        <end position="199"/>
    </location>
</feature>
<dbReference type="SUPFAM" id="SSF90123">
    <property type="entry name" value="ABC transporter transmembrane region"/>
    <property type="match status" value="1"/>
</dbReference>
<evidence type="ECO:0000256" key="1">
    <source>
        <dbReference type="ARBA" id="ARBA00022692"/>
    </source>
</evidence>
<dbReference type="AlphaFoldDB" id="A0A4Q2DA72"/>
<comment type="caution">
    <text evidence="6">The sequence shown here is derived from an EMBL/GenBank/DDBJ whole genome shotgun (WGS) entry which is preliminary data.</text>
</comment>